<feature type="transmembrane region" description="Helical" evidence="1">
    <location>
        <begin position="75"/>
        <end position="97"/>
    </location>
</feature>
<keyword evidence="1" id="KW-0472">Membrane</keyword>
<reference evidence="2 3" key="1">
    <citation type="submission" date="2019-07" db="EMBL/GenBank/DDBJ databases">
        <title>Rufibacter sp. nov., isolated from lake sediment.</title>
        <authorList>
            <person name="Qu J.-H."/>
        </authorList>
    </citation>
    <scope>NUCLEOTIDE SEQUENCE [LARGE SCALE GENOMIC DNA]</scope>
    <source>
        <strain evidence="2 3">NBS58-1</strain>
    </source>
</reference>
<evidence type="ECO:0000313" key="2">
    <source>
        <dbReference type="EMBL" id="KAA3440037.1"/>
    </source>
</evidence>
<keyword evidence="1" id="KW-0812">Transmembrane</keyword>
<dbReference type="RefSeq" id="WP_149089675.1">
    <property type="nucleotide sequence ID" value="NZ_VKKY01000001.1"/>
</dbReference>
<sequence>MKSILFSTVLLFVVTTSYSQGVVEKTYSQEYYLQKSKSQKKLGWILTGGGLGLATGGFITLTAHNPLWNPKEPQTTIGATMTLIGLASMAVGVFPFISAGSYKRKARSVAIGPTHISLPQPGTAVTKAAPAVGVQISF</sequence>
<keyword evidence="1" id="KW-1133">Transmembrane helix</keyword>
<dbReference type="OrthoDB" id="1446008at2"/>
<dbReference type="Proteomes" id="UP000324133">
    <property type="component" value="Unassembled WGS sequence"/>
</dbReference>
<name>A0A5B6TKW9_9BACT</name>
<dbReference type="EMBL" id="VKKY01000001">
    <property type="protein sequence ID" value="KAA3440037.1"/>
    <property type="molecule type" value="Genomic_DNA"/>
</dbReference>
<protein>
    <submittedName>
        <fullName evidence="2">Uncharacterized protein</fullName>
    </submittedName>
</protein>
<accession>A0A5B6TKW9</accession>
<keyword evidence="3" id="KW-1185">Reference proteome</keyword>
<proteinExistence type="predicted"/>
<feature type="transmembrane region" description="Helical" evidence="1">
    <location>
        <begin position="43"/>
        <end position="63"/>
    </location>
</feature>
<comment type="caution">
    <text evidence="2">The sequence shown here is derived from an EMBL/GenBank/DDBJ whole genome shotgun (WGS) entry which is preliminary data.</text>
</comment>
<evidence type="ECO:0000313" key="3">
    <source>
        <dbReference type="Proteomes" id="UP000324133"/>
    </source>
</evidence>
<evidence type="ECO:0000256" key="1">
    <source>
        <dbReference type="SAM" id="Phobius"/>
    </source>
</evidence>
<dbReference type="AlphaFoldDB" id="A0A5B6TKW9"/>
<organism evidence="2 3">
    <name type="scientific">Rufibacter hautae</name>
    <dbReference type="NCBI Taxonomy" id="2595005"/>
    <lineage>
        <taxon>Bacteria</taxon>
        <taxon>Pseudomonadati</taxon>
        <taxon>Bacteroidota</taxon>
        <taxon>Cytophagia</taxon>
        <taxon>Cytophagales</taxon>
        <taxon>Hymenobacteraceae</taxon>
        <taxon>Rufibacter</taxon>
    </lineage>
</organism>
<gene>
    <name evidence="2" type="ORF">FOA19_05040</name>
</gene>